<keyword evidence="11" id="KW-1185">Reference proteome</keyword>
<accession>A0A839K634</accession>
<keyword evidence="5 8" id="KW-1133">Transmembrane helix</keyword>
<proteinExistence type="inferred from homology"/>
<dbReference type="Gene3D" id="2.40.30.170">
    <property type="match status" value="1"/>
</dbReference>
<dbReference type="GO" id="GO:0009306">
    <property type="term" value="P:protein secretion"/>
    <property type="evidence" value="ECO:0007669"/>
    <property type="project" value="InterPro"/>
</dbReference>
<evidence type="ECO:0000256" key="2">
    <source>
        <dbReference type="ARBA" id="ARBA00009477"/>
    </source>
</evidence>
<evidence type="ECO:0000256" key="5">
    <source>
        <dbReference type="ARBA" id="ARBA00022989"/>
    </source>
</evidence>
<sequence>MKPILININEISDSRERFESKPNFFLVIFNYAVLGIMVVSLIWMYFGKIDIVVKSEGLIRPNSQVATVVNTYGGTLEEVYIKDGSIVKKGDTLYVIEHEDLLTELDYYNEQLADTDNTLVMLNKYKKSIEDEFNYFTEVPDEEEYFVKVKSYLMNCKLSENEVDYNVKEREMSLDTVTDQLVKLSGEFNNTKKLKSAIISNKNLFTTSSEELEYYHKYLKYQSDYEILNQKYLSAKAEINKSTAEEGLVNSQKYYNNALMGLKILKSSIENGKNQFDAESSYSLQYEEYINKIADLTTTYEQAKETYEVNKALEGLAVSEWDVQQSKNALEEAERAVDTYKISFMNNITSNITEMEKNIEEITLNKKNTMSKEKLLKQNENDRISALDNFKLQYIVELDNAINTLKDNIAGLEANKQSLELQGEKTVFDDNGVEVNIAQYRNNELAATINNINTYRNKKRELEASIIKINSQIDSAIVKASRSGSVNSYIELVEGDTLQGGVEVLSIIPENDSDYKVNIYVGNEDIGKLKNDMKVKFNVYAFPNSEYGYLTGTITSISNDLKVDQSSGSAYYLVEAILDKNKLYNSKGQKANLKAGMACQAQMITENKRILIYLLEKIDLWMDK</sequence>
<evidence type="ECO:0000256" key="1">
    <source>
        <dbReference type="ARBA" id="ARBA00004167"/>
    </source>
</evidence>
<dbReference type="Pfam" id="PF26002">
    <property type="entry name" value="Beta-barrel_AprE"/>
    <property type="match status" value="1"/>
</dbReference>
<dbReference type="PANTHER" id="PTHR30386:SF26">
    <property type="entry name" value="TRANSPORT PROTEIN COMB"/>
    <property type="match status" value="1"/>
</dbReference>
<gene>
    <name evidence="10" type="ORF">H0486_17370</name>
</gene>
<keyword evidence="3" id="KW-0813">Transport</keyword>
<dbReference type="PRINTS" id="PR01490">
    <property type="entry name" value="RTXTOXIND"/>
</dbReference>
<keyword evidence="4 8" id="KW-0812">Transmembrane</keyword>
<feature type="domain" description="AprE-like beta-barrel" evidence="9">
    <location>
        <begin position="517"/>
        <end position="605"/>
    </location>
</feature>
<dbReference type="InterPro" id="IPR050739">
    <property type="entry name" value="MFP"/>
</dbReference>
<reference evidence="10 11" key="1">
    <citation type="submission" date="2020-07" db="EMBL/GenBank/DDBJ databases">
        <title>Characterization and genome sequencing of isolate MD1, a novel member within the family Lachnospiraceae.</title>
        <authorList>
            <person name="Rettenmaier R."/>
            <person name="Di Bello L."/>
            <person name="Zinser C."/>
            <person name="Scheitz K."/>
            <person name="Liebl W."/>
            <person name="Zverlov V."/>
        </authorList>
    </citation>
    <scope>NUCLEOTIDE SEQUENCE [LARGE SCALE GENOMIC DNA]</scope>
    <source>
        <strain evidence="10 11">MD1</strain>
    </source>
</reference>
<evidence type="ECO:0000259" key="9">
    <source>
        <dbReference type="Pfam" id="PF26002"/>
    </source>
</evidence>
<evidence type="ECO:0000313" key="10">
    <source>
        <dbReference type="EMBL" id="MBB2184642.1"/>
    </source>
</evidence>
<dbReference type="EMBL" id="JACEGA010000001">
    <property type="protein sequence ID" value="MBB2184642.1"/>
    <property type="molecule type" value="Genomic_DNA"/>
</dbReference>
<comment type="caution">
    <text evidence="10">The sequence shown here is derived from an EMBL/GenBank/DDBJ whole genome shotgun (WGS) entry which is preliminary data.</text>
</comment>
<evidence type="ECO:0000256" key="8">
    <source>
        <dbReference type="SAM" id="Phobius"/>
    </source>
</evidence>
<evidence type="ECO:0000256" key="4">
    <source>
        <dbReference type="ARBA" id="ARBA00022692"/>
    </source>
</evidence>
<comment type="subcellular location">
    <subcellularLocation>
        <location evidence="1">Membrane</location>
        <topology evidence="1">Single-pass membrane protein</topology>
    </subcellularLocation>
</comment>
<protein>
    <submittedName>
        <fullName evidence="10">HlyD family efflux transporter periplasmic adaptor subunit</fullName>
    </submittedName>
</protein>
<dbReference type="AlphaFoldDB" id="A0A839K634"/>
<name>A0A839K634_9FIRM</name>
<feature type="transmembrane region" description="Helical" evidence="8">
    <location>
        <begin position="24"/>
        <end position="46"/>
    </location>
</feature>
<keyword evidence="6 8" id="KW-0472">Membrane</keyword>
<dbReference type="Proteomes" id="UP000574276">
    <property type="component" value="Unassembled WGS sequence"/>
</dbReference>
<evidence type="ECO:0000256" key="3">
    <source>
        <dbReference type="ARBA" id="ARBA00022448"/>
    </source>
</evidence>
<dbReference type="SUPFAM" id="SSF111369">
    <property type="entry name" value="HlyD-like secretion proteins"/>
    <property type="match status" value="1"/>
</dbReference>
<evidence type="ECO:0000256" key="6">
    <source>
        <dbReference type="ARBA" id="ARBA00023136"/>
    </source>
</evidence>
<evidence type="ECO:0000313" key="11">
    <source>
        <dbReference type="Proteomes" id="UP000574276"/>
    </source>
</evidence>
<dbReference type="InterPro" id="IPR058982">
    <property type="entry name" value="Beta-barrel_AprE"/>
</dbReference>
<dbReference type="RefSeq" id="WP_228354203.1">
    <property type="nucleotide sequence ID" value="NZ_JACEGA010000001.1"/>
</dbReference>
<feature type="coiled-coil region" evidence="7">
    <location>
        <begin position="286"/>
        <end position="472"/>
    </location>
</feature>
<dbReference type="PANTHER" id="PTHR30386">
    <property type="entry name" value="MEMBRANE FUSION SUBUNIT OF EMRAB-TOLC MULTIDRUG EFFLUX PUMP"/>
    <property type="match status" value="1"/>
</dbReference>
<dbReference type="InterPro" id="IPR006144">
    <property type="entry name" value="Secretion_HlyD_CS"/>
</dbReference>
<comment type="similarity">
    <text evidence="2">Belongs to the membrane fusion protein (MFP) (TC 8.A.1) family.</text>
</comment>
<keyword evidence="7" id="KW-0175">Coiled coil</keyword>
<dbReference type="PROSITE" id="PS00543">
    <property type="entry name" value="HLYD_FAMILY"/>
    <property type="match status" value="1"/>
</dbReference>
<dbReference type="GO" id="GO:0016020">
    <property type="term" value="C:membrane"/>
    <property type="evidence" value="ECO:0007669"/>
    <property type="project" value="UniProtKB-SubCell"/>
</dbReference>
<evidence type="ECO:0000256" key="7">
    <source>
        <dbReference type="SAM" id="Coils"/>
    </source>
</evidence>
<organism evidence="10 11">
    <name type="scientific">Variimorphobacter saccharofermentans</name>
    <dbReference type="NCBI Taxonomy" id="2755051"/>
    <lineage>
        <taxon>Bacteria</taxon>
        <taxon>Bacillati</taxon>
        <taxon>Bacillota</taxon>
        <taxon>Clostridia</taxon>
        <taxon>Lachnospirales</taxon>
        <taxon>Lachnospiraceae</taxon>
        <taxon>Variimorphobacter</taxon>
    </lineage>
</organism>